<dbReference type="InterPro" id="IPR036986">
    <property type="entry name" value="S4_RNA-bd_sf"/>
</dbReference>
<dbReference type="PROSITE" id="PS50889">
    <property type="entry name" value="S4"/>
    <property type="match status" value="1"/>
</dbReference>
<evidence type="ECO:0000256" key="1">
    <source>
        <dbReference type="ARBA" id="ARBA00008348"/>
    </source>
</evidence>
<dbReference type="FunFam" id="3.10.290.10:FF:000003">
    <property type="entry name" value="Pseudouridine synthase"/>
    <property type="match status" value="1"/>
</dbReference>
<name>A0A0F9ITZ7_9ZZZZ</name>
<dbReference type="GO" id="GO:0003723">
    <property type="term" value="F:RNA binding"/>
    <property type="evidence" value="ECO:0007669"/>
    <property type="project" value="InterPro"/>
</dbReference>
<dbReference type="CDD" id="cd00165">
    <property type="entry name" value="S4"/>
    <property type="match status" value="1"/>
</dbReference>
<dbReference type="Pfam" id="PF00849">
    <property type="entry name" value="PseudoU_synth_2"/>
    <property type="match status" value="1"/>
</dbReference>
<dbReference type="SUPFAM" id="SSF55174">
    <property type="entry name" value="Alpha-L RNA-binding motif"/>
    <property type="match status" value="1"/>
</dbReference>
<dbReference type="GO" id="GO:0001522">
    <property type="term" value="P:pseudouridine synthesis"/>
    <property type="evidence" value="ECO:0007669"/>
    <property type="project" value="InterPro"/>
</dbReference>
<dbReference type="Gene3D" id="3.30.70.580">
    <property type="entry name" value="Pseudouridine synthase I, catalytic domain, N-terminal subdomain"/>
    <property type="match status" value="1"/>
</dbReference>
<keyword evidence="2" id="KW-0413">Isomerase</keyword>
<dbReference type="GO" id="GO:0006364">
    <property type="term" value="P:rRNA processing"/>
    <property type="evidence" value="ECO:0007669"/>
    <property type="project" value="UniProtKB-ARBA"/>
</dbReference>
<evidence type="ECO:0000259" key="3">
    <source>
        <dbReference type="SMART" id="SM00363"/>
    </source>
</evidence>
<dbReference type="PROSITE" id="PS01149">
    <property type="entry name" value="PSI_RSU"/>
    <property type="match status" value="1"/>
</dbReference>
<dbReference type="EMBL" id="LAZR01011615">
    <property type="protein sequence ID" value="KKM60763.1"/>
    <property type="molecule type" value="Genomic_DNA"/>
</dbReference>
<dbReference type="GO" id="GO:0009982">
    <property type="term" value="F:pseudouridine synthase activity"/>
    <property type="evidence" value="ECO:0007669"/>
    <property type="project" value="InterPro"/>
</dbReference>
<comment type="caution">
    <text evidence="4">The sequence shown here is derived from an EMBL/GenBank/DDBJ whole genome shotgun (WGS) entry which is preliminary data.</text>
</comment>
<dbReference type="PANTHER" id="PTHR47683:SF2">
    <property type="entry name" value="RNA-BINDING S4 DOMAIN-CONTAINING PROTEIN"/>
    <property type="match status" value="1"/>
</dbReference>
<protein>
    <recommendedName>
        <fullName evidence="3">RNA-binding S4 domain-containing protein</fullName>
    </recommendedName>
</protein>
<dbReference type="PANTHER" id="PTHR47683">
    <property type="entry name" value="PSEUDOURIDINE SYNTHASE FAMILY PROTEIN-RELATED"/>
    <property type="match status" value="1"/>
</dbReference>
<evidence type="ECO:0000256" key="2">
    <source>
        <dbReference type="ARBA" id="ARBA00023235"/>
    </source>
</evidence>
<organism evidence="4">
    <name type="scientific">marine sediment metagenome</name>
    <dbReference type="NCBI Taxonomy" id="412755"/>
    <lineage>
        <taxon>unclassified sequences</taxon>
        <taxon>metagenomes</taxon>
        <taxon>ecological metagenomes</taxon>
    </lineage>
</organism>
<comment type="similarity">
    <text evidence="1">Belongs to the pseudouridine synthase RsuA family.</text>
</comment>
<dbReference type="NCBIfam" id="TIGR00093">
    <property type="entry name" value="pseudouridine synthase"/>
    <property type="match status" value="1"/>
</dbReference>
<dbReference type="SUPFAM" id="SSF55120">
    <property type="entry name" value="Pseudouridine synthase"/>
    <property type="match status" value="1"/>
</dbReference>
<dbReference type="InterPro" id="IPR020103">
    <property type="entry name" value="PsdUridine_synth_cat_dom_sf"/>
</dbReference>
<accession>A0A0F9ITZ7</accession>
<reference evidence="4" key="1">
    <citation type="journal article" date="2015" name="Nature">
        <title>Complex archaea that bridge the gap between prokaryotes and eukaryotes.</title>
        <authorList>
            <person name="Spang A."/>
            <person name="Saw J.H."/>
            <person name="Jorgensen S.L."/>
            <person name="Zaremba-Niedzwiedzka K."/>
            <person name="Martijn J."/>
            <person name="Lind A.E."/>
            <person name="van Eijk R."/>
            <person name="Schleper C."/>
            <person name="Guy L."/>
            <person name="Ettema T.J."/>
        </authorList>
    </citation>
    <scope>NUCLEOTIDE SEQUENCE</scope>
</reference>
<gene>
    <name evidence="4" type="ORF">LCGC14_1538570</name>
</gene>
<evidence type="ECO:0000313" key="4">
    <source>
        <dbReference type="EMBL" id="KKM60763.1"/>
    </source>
</evidence>
<dbReference type="InterPro" id="IPR050343">
    <property type="entry name" value="RsuA_PseudoU_synthase"/>
</dbReference>
<dbReference type="InterPro" id="IPR006145">
    <property type="entry name" value="PsdUridine_synth_RsuA/RluA"/>
</dbReference>
<dbReference type="InterPro" id="IPR018496">
    <property type="entry name" value="PsdUridine_synth_RsuA/RluB_CS"/>
</dbReference>
<feature type="domain" description="RNA-binding S4" evidence="3">
    <location>
        <begin position="4"/>
        <end position="63"/>
    </location>
</feature>
<dbReference type="Pfam" id="PF01479">
    <property type="entry name" value="S4"/>
    <property type="match status" value="1"/>
</dbReference>
<dbReference type="InterPro" id="IPR042092">
    <property type="entry name" value="PsdUridine_s_RsuA/RluB/E/F_cat"/>
</dbReference>
<dbReference type="Gene3D" id="3.30.70.1560">
    <property type="entry name" value="Alpha-L RNA-binding motif"/>
    <property type="match status" value="1"/>
</dbReference>
<dbReference type="InterPro" id="IPR002942">
    <property type="entry name" value="S4_RNA-bd"/>
</dbReference>
<dbReference type="InterPro" id="IPR000748">
    <property type="entry name" value="PsdUridine_synth_RsuA/RluB/E/F"/>
</dbReference>
<dbReference type="SMART" id="SM00363">
    <property type="entry name" value="S4"/>
    <property type="match status" value="1"/>
</dbReference>
<proteinExistence type="inferred from homology"/>
<dbReference type="InterPro" id="IPR020094">
    <property type="entry name" value="TruA/RsuA/RluB/E/F_N"/>
</dbReference>
<dbReference type="AlphaFoldDB" id="A0A0F9ITZ7"/>
<dbReference type="Gene3D" id="3.10.290.10">
    <property type="entry name" value="RNA-binding S4 domain"/>
    <property type="match status" value="1"/>
</dbReference>
<sequence length="233" mass="26783">MPMVRLQKFLSSAGVCSRRQGEEYIKKGYVKVNGEVVIELGTKVDPTRDRIEIDSELIKEAQNRVYIVLNKPKGYVTSCKQPDDKIVLDLIDIPERIFPVGRLDKASTGLLILTNDGLLHHRISHPSHDHEKEYEVVLAKPIPNGALKKMEKGLPMMGTKTRSAKIEKISPTRFRIVLREGKNKQIRRMVRKVGNRVLRLKRIRISNIRLGTLAEGRWRYLTEKEKRGLINML</sequence>